<keyword evidence="3 8" id="KW-0645">Protease</keyword>
<dbReference type="Pfam" id="PF00574">
    <property type="entry name" value="CLP_protease"/>
    <property type="match status" value="1"/>
</dbReference>
<evidence type="ECO:0000313" key="9">
    <source>
        <dbReference type="Proteomes" id="UP000661025"/>
    </source>
</evidence>
<comment type="similarity">
    <text evidence="1 6">Belongs to the peptidase S14 family.</text>
</comment>
<sequence>MPFIDLPERIPGLHARAREPRSWYRITNQAADEAEVMLYDEVGGWLGATADEFINDLRGITAPNILLRVNSPGGSVTEGIAIANALRSHPASVTVQVDGVAASIASVIAMAGDHIRMMPNALLMVHEASGLCVGEAADMIKMAELLDKISDNIAGAYAARAGGTEAEWRQVMKNETWYRGEEAVAAGLADEVVQAPQTDQSVSARAGEPDMARAFDLTAYGYQGPHQPEPPKPTPPAAPDVTEHVAGPPQLVISVADLLDEDTVARLRAAVAPPVEEQPAAPAVEPAPETPAVAEALPATDTTGPNPEPADEWAATVAHLTQPDPNPWAGLVSHLTEPTASSSAATEAA</sequence>
<dbReference type="GO" id="GO:0009368">
    <property type="term" value="C:endopeptidase Clp complex"/>
    <property type="evidence" value="ECO:0007669"/>
    <property type="project" value="TreeGrafter"/>
</dbReference>
<dbReference type="SUPFAM" id="SSF52096">
    <property type="entry name" value="ClpP/crotonase"/>
    <property type="match status" value="1"/>
</dbReference>
<dbReference type="Gene3D" id="3.90.226.10">
    <property type="entry name" value="2-enoyl-CoA Hydratase, Chain A, domain 1"/>
    <property type="match status" value="1"/>
</dbReference>
<dbReference type="CDD" id="cd07016">
    <property type="entry name" value="S14_ClpP_1"/>
    <property type="match status" value="1"/>
</dbReference>
<dbReference type="PANTHER" id="PTHR10381">
    <property type="entry name" value="ATP-DEPENDENT CLP PROTEASE PROTEOLYTIC SUBUNIT"/>
    <property type="match status" value="1"/>
</dbReference>
<dbReference type="PRINTS" id="PR00127">
    <property type="entry name" value="CLPPROTEASEP"/>
</dbReference>
<keyword evidence="5" id="KW-0720">Serine protease</keyword>
<evidence type="ECO:0000256" key="5">
    <source>
        <dbReference type="ARBA" id="ARBA00022825"/>
    </source>
</evidence>
<dbReference type="GO" id="GO:0006515">
    <property type="term" value="P:protein quality control for misfolded or incompletely synthesized proteins"/>
    <property type="evidence" value="ECO:0007669"/>
    <property type="project" value="TreeGrafter"/>
</dbReference>
<evidence type="ECO:0000256" key="6">
    <source>
        <dbReference type="RuleBase" id="RU003567"/>
    </source>
</evidence>
<reference evidence="8" key="1">
    <citation type="submission" date="2020-09" db="EMBL/GenBank/DDBJ databases">
        <title>Streptomyces canutascabiei sp. nov., which causes potato common scab and is distributed across the world.</title>
        <authorList>
            <person name="Nguyen H.P."/>
            <person name="Weisberg A.J."/>
            <person name="Chang J.H."/>
            <person name="Clarke C.R."/>
        </authorList>
    </citation>
    <scope>NUCLEOTIDE SEQUENCE</scope>
    <source>
        <strain evidence="8">ID-01-6.2a</strain>
    </source>
</reference>
<dbReference type="GeneID" id="79933746"/>
<dbReference type="AlphaFoldDB" id="A0A927L0Z4"/>
<dbReference type="GO" id="GO:0004176">
    <property type="term" value="F:ATP-dependent peptidase activity"/>
    <property type="evidence" value="ECO:0007669"/>
    <property type="project" value="InterPro"/>
</dbReference>
<name>A0A927L0Z4_9ACTN</name>
<dbReference type="Proteomes" id="UP000661025">
    <property type="component" value="Unassembled WGS sequence"/>
</dbReference>
<comment type="caution">
    <text evidence="8">The sequence shown here is derived from an EMBL/GenBank/DDBJ whole genome shotgun (WGS) entry which is preliminary data.</text>
</comment>
<protein>
    <recommendedName>
        <fullName evidence="6">ATP-dependent Clp protease proteolytic subunit</fullName>
    </recommendedName>
</protein>
<dbReference type="InterPro" id="IPR001907">
    <property type="entry name" value="ClpP"/>
</dbReference>
<evidence type="ECO:0000256" key="2">
    <source>
        <dbReference type="ARBA" id="ARBA00022490"/>
    </source>
</evidence>
<evidence type="ECO:0000256" key="1">
    <source>
        <dbReference type="ARBA" id="ARBA00007039"/>
    </source>
</evidence>
<proteinExistence type="inferred from homology"/>
<feature type="compositionally biased region" description="Pro residues" evidence="7">
    <location>
        <begin position="227"/>
        <end position="238"/>
    </location>
</feature>
<feature type="compositionally biased region" description="Low complexity" evidence="7">
    <location>
        <begin position="336"/>
        <end position="349"/>
    </location>
</feature>
<dbReference type="GO" id="GO:0051117">
    <property type="term" value="F:ATPase binding"/>
    <property type="evidence" value="ECO:0007669"/>
    <property type="project" value="TreeGrafter"/>
</dbReference>
<dbReference type="PANTHER" id="PTHR10381:SF70">
    <property type="entry name" value="ATP-DEPENDENT CLP PROTEASE PROTEOLYTIC SUBUNIT"/>
    <property type="match status" value="1"/>
</dbReference>
<accession>A0A927L0Z4</accession>
<evidence type="ECO:0000313" key="8">
    <source>
        <dbReference type="EMBL" id="MBD9723452.1"/>
    </source>
</evidence>
<keyword evidence="2" id="KW-0963">Cytoplasm</keyword>
<organism evidence="8 9">
    <name type="scientific">Streptomyces caniscabiei</name>
    <dbReference type="NCBI Taxonomy" id="2746961"/>
    <lineage>
        <taxon>Bacteria</taxon>
        <taxon>Bacillati</taxon>
        <taxon>Actinomycetota</taxon>
        <taxon>Actinomycetes</taxon>
        <taxon>Kitasatosporales</taxon>
        <taxon>Streptomycetaceae</taxon>
        <taxon>Streptomyces</taxon>
    </lineage>
</organism>
<dbReference type="InterPro" id="IPR029045">
    <property type="entry name" value="ClpP/crotonase-like_dom_sf"/>
</dbReference>
<evidence type="ECO:0000256" key="3">
    <source>
        <dbReference type="ARBA" id="ARBA00022670"/>
    </source>
</evidence>
<feature type="region of interest" description="Disordered" evidence="7">
    <location>
        <begin position="221"/>
        <end position="244"/>
    </location>
</feature>
<dbReference type="InterPro" id="IPR023562">
    <property type="entry name" value="ClpP/TepA"/>
</dbReference>
<evidence type="ECO:0000256" key="4">
    <source>
        <dbReference type="ARBA" id="ARBA00022801"/>
    </source>
</evidence>
<keyword evidence="4" id="KW-0378">Hydrolase</keyword>
<dbReference type="GO" id="GO:0004252">
    <property type="term" value="F:serine-type endopeptidase activity"/>
    <property type="evidence" value="ECO:0007669"/>
    <property type="project" value="InterPro"/>
</dbReference>
<gene>
    <name evidence="8" type="ORF">IHE70_09380</name>
</gene>
<dbReference type="NCBIfam" id="NF045542">
    <property type="entry name" value="Clp_rel_HeadMat"/>
    <property type="match status" value="1"/>
</dbReference>
<dbReference type="EMBL" id="JACYXT010000003">
    <property type="protein sequence ID" value="MBD9723452.1"/>
    <property type="molecule type" value="Genomic_DNA"/>
</dbReference>
<evidence type="ECO:0000256" key="7">
    <source>
        <dbReference type="SAM" id="MobiDB-lite"/>
    </source>
</evidence>
<dbReference type="RefSeq" id="WP_192360326.1">
    <property type="nucleotide sequence ID" value="NZ_CP119182.1"/>
</dbReference>
<feature type="region of interest" description="Disordered" evidence="7">
    <location>
        <begin position="297"/>
        <end position="349"/>
    </location>
</feature>